<dbReference type="Gene3D" id="1.10.3720.10">
    <property type="entry name" value="MetI-like"/>
    <property type="match status" value="1"/>
</dbReference>
<evidence type="ECO:0000256" key="5">
    <source>
        <dbReference type="ARBA" id="ARBA00022692"/>
    </source>
</evidence>
<evidence type="ECO:0000256" key="6">
    <source>
        <dbReference type="ARBA" id="ARBA00022989"/>
    </source>
</evidence>
<feature type="transmembrane region" description="Helical" evidence="8">
    <location>
        <begin position="248"/>
        <end position="269"/>
    </location>
</feature>
<comment type="caution">
    <text evidence="10">The sequence shown here is derived from an EMBL/GenBank/DDBJ whole genome shotgun (WGS) entry which is preliminary data.</text>
</comment>
<dbReference type="PANTHER" id="PTHR42929:SF1">
    <property type="entry name" value="INNER MEMBRANE ABC TRANSPORTER PERMEASE PROTEIN YDCU-RELATED"/>
    <property type="match status" value="1"/>
</dbReference>
<name>A0ABU7MKC6_9BACT</name>
<keyword evidence="11" id="KW-1185">Reference proteome</keyword>
<keyword evidence="4" id="KW-1003">Cell membrane</keyword>
<dbReference type="InterPro" id="IPR000515">
    <property type="entry name" value="MetI-like"/>
</dbReference>
<keyword evidence="7 8" id="KW-0472">Membrane</keyword>
<dbReference type="Proteomes" id="UP001344817">
    <property type="component" value="Unassembled WGS sequence"/>
</dbReference>
<protein>
    <submittedName>
        <fullName evidence="10">ABC transporter permease</fullName>
    </submittedName>
</protein>
<evidence type="ECO:0000256" key="7">
    <source>
        <dbReference type="ARBA" id="ARBA00023136"/>
    </source>
</evidence>
<evidence type="ECO:0000313" key="11">
    <source>
        <dbReference type="Proteomes" id="UP001344817"/>
    </source>
</evidence>
<evidence type="ECO:0000313" key="10">
    <source>
        <dbReference type="EMBL" id="MEE3927992.1"/>
    </source>
</evidence>
<keyword evidence="6 8" id="KW-1133">Transmembrane helix</keyword>
<reference evidence="10" key="1">
    <citation type="submission" date="2024-01" db="EMBL/GenBank/DDBJ databases">
        <title>Genome sequence of Mycoplasma ciconiae type strain DSM 25251.</title>
        <authorList>
            <person name="Spergser J."/>
        </authorList>
    </citation>
    <scope>NUCLEOTIDE SEQUENCE [LARGE SCALE GENOMIC DNA]</scope>
    <source>
        <strain evidence="10">DSM 25251</strain>
    </source>
</reference>
<evidence type="ECO:0000256" key="4">
    <source>
        <dbReference type="ARBA" id="ARBA00022475"/>
    </source>
</evidence>
<dbReference type="Pfam" id="PF00528">
    <property type="entry name" value="BPD_transp_1"/>
    <property type="match status" value="1"/>
</dbReference>
<keyword evidence="5 8" id="KW-0812">Transmembrane</keyword>
<keyword evidence="3 8" id="KW-0813">Transport</keyword>
<feature type="transmembrane region" description="Helical" evidence="8">
    <location>
        <begin position="15"/>
        <end position="37"/>
    </location>
</feature>
<feature type="domain" description="ABC transmembrane type-1" evidence="9">
    <location>
        <begin position="66"/>
        <end position="264"/>
    </location>
</feature>
<dbReference type="EMBL" id="JAZDWZ010000001">
    <property type="protein sequence ID" value="MEE3927992.1"/>
    <property type="molecule type" value="Genomic_DNA"/>
</dbReference>
<feature type="transmembrane region" description="Helical" evidence="8">
    <location>
        <begin position="142"/>
        <end position="164"/>
    </location>
</feature>
<proteinExistence type="inferred from homology"/>
<accession>A0ABU7MKC6</accession>
<evidence type="ECO:0000256" key="8">
    <source>
        <dbReference type="RuleBase" id="RU363032"/>
    </source>
</evidence>
<dbReference type="RefSeq" id="WP_330500407.1">
    <property type="nucleotide sequence ID" value="NZ_JAZDWZ010000001.1"/>
</dbReference>
<evidence type="ECO:0000256" key="1">
    <source>
        <dbReference type="ARBA" id="ARBA00004651"/>
    </source>
</evidence>
<feature type="transmembrane region" description="Helical" evidence="8">
    <location>
        <begin position="102"/>
        <end position="122"/>
    </location>
</feature>
<comment type="similarity">
    <text evidence="2">Belongs to the binding-protein-dependent transport system permease family. CysTW subfamily.</text>
</comment>
<gene>
    <name evidence="10" type="ORF">V2E24_00160</name>
</gene>
<evidence type="ECO:0000256" key="3">
    <source>
        <dbReference type="ARBA" id="ARBA00022448"/>
    </source>
</evidence>
<organism evidence="10 11">
    <name type="scientific">Mycoplasmopsis ciconiae</name>
    <dbReference type="NCBI Taxonomy" id="561067"/>
    <lineage>
        <taxon>Bacteria</taxon>
        <taxon>Bacillati</taxon>
        <taxon>Mycoplasmatota</taxon>
        <taxon>Mycoplasmoidales</taxon>
        <taxon>Metamycoplasmataceae</taxon>
        <taxon>Mycoplasmopsis</taxon>
    </lineage>
</organism>
<comment type="subcellular location">
    <subcellularLocation>
        <location evidence="1 8">Cell membrane</location>
        <topology evidence="1 8">Multi-pass membrane protein</topology>
    </subcellularLocation>
</comment>
<dbReference type="PROSITE" id="PS50928">
    <property type="entry name" value="ABC_TM1"/>
    <property type="match status" value="1"/>
</dbReference>
<dbReference type="InterPro" id="IPR035906">
    <property type="entry name" value="MetI-like_sf"/>
</dbReference>
<feature type="transmembrane region" description="Helical" evidence="8">
    <location>
        <begin position="72"/>
        <end position="90"/>
    </location>
</feature>
<dbReference type="SUPFAM" id="SSF161098">
    <property type="entry name" value="MetI-like"/>
    <property type="match status" value="1"/>
</dbReference>
<evidence type="ECO:0000259" key="9">
    <source>
        <dbReference type="PROSITE" id="PS50928"/>
    </source>
</evidence>
<dbReference type="PANTHER" id="PTHR42929">
    <property type="entry name" value="INNER MEMBRANE ABC TRANSPORTER PERMEASE PROTEIN YDCU-RELATED-RELATED"/>
    <property type="match status" value="1"/>
</dbReference>
<sequence length="283" mass="31848">MFSRINSKLHLNKRLYLLVPFLVITILLIILPIILIINSSLRPLESNGELNDNWELLKQPTTWTIIFRSLRIGIWSSILCLVVGFPYAYFVSSSDSKIFKIYAISLILSPLAIFTIARIYSVRTFFVNVVDSEYINSLNSEWFLVIGLFYLNLPLMVMPLYTVLKDMPKNILEASADMGYNTFQTLLKVVVPYSLKAILAGFGMIFLSSATTFIVSAKLLPNGSQHQTIGDIINSRINPGNPFDLAKGSSLVIVVSGIFIGIYSLVLVLPRIIMKFKKGAYYE</sequence>
<evidence type="ECO:0000256" key="2">
    <source>
        <dbReference type="ARBA" id="ARBA00007069"/>
    </source>
</evidence>